<dbReference type="InterPro" id="IPR015590">
    <property type="entry name" value="Aldehyde_DH_dom"/>
</dbReference>
<dbReference type="InterPro" id="IPR016161">
    <property type="entry name" value="Ald_DH/histidinol_DH"/>
</dbReference>
<reference evidence="3" key="1">
    <citation type="submission" date="2023-10" db="EMBL/GenBank/DDBJ databases">
        <title>Screening of Alkalihalophilus pseudofirmusBZ-TG-HK211 and Its Alleviation of Salt Stress on Rapeseed Growth.</title>
        <authorList>
            <person name="Zhao B."/>
            <person name="Guo T."/>
        </authorList>
    </citation>
    <scope>NUCLEOTIDE SEQUENCE</scope>
    <source>
        <strain evidence="3">BZ-TG-HK211</strain>
    </source>
</reference>
<comment type="caution">
    <text evidence="3">The sequence shown here is derived from an EMBL/GenBank/DDBJ whole genome shotgun (WGS) entry which is preliminary data.</text>
</comment>
<keyword evidence="1" id="KW-0560">Oxidoreductase</keyword>
<evidence type="ECO:0000313" key="4">
    <source>
        <dbReference type="Proteomes" id="UP001285636"/>
    </source>
</evidence>
<dbReference type="PANTHER" id="PTHR43866">
    <property type="entry name" value="MALONATE-SEMIALDEHYDE DEHYDROGENASE"/>
    <property type="match status" value="1"/>
</dbReference>
<dbReference type="GO" id="GO:0004491">
    <property type="term" value="F:methylmalonate-semialdehyde dehydrogenase (acylating, NAD) activity"/>
    <property type="evidence" value="ECO:0007669"/>
    <property type="project" value="InterPro"/>
</dbReference>
<accession>A0AAJ2U3F4</accession>
<feature type="non-terminal residue" evidence="3">
    <location>
        <position position="103"/>
    </location>
</feature>
<dbReference type="GO" id="GO:0006574">
    <property type="term" value="P:L-valine catabolic process"/>
    <property type="evidence" value="ECO:0007669"/>
    <property type="project" value="TreeGrafter"/>
</dbReference>
<dbReference type="SUPFAM" id="SSF53720">
    <property type="entry name" value="ALDH-like"/>
    <property type="match status" value="1"/>
</dbReference>
<dbReference type="AlphaFoldDB" id="A0AAJ2U3F4"/>
<feature type="domain" description="Aldehyde dehydrogenase" evidence="2">
    <location>
        <begin position="1"/>
        <end position="103"/>
    </location>
</feature>
<feature type="non-terminal residue" evidence="3">
    <location>
        <position position="1"/>
    </location>
</feature>
<sequence>PVQKRARILFKFQNLLQDHKKELARIITVENGKNLTEALGEVGRGIENVEFAAGAPTLMMGDSLTTIAKDVEITNYRYPIGVIGGITPFNFPMMVPCWMFPMA</sequence>
<evidence type="ECO:0000313" key="3">
    <source>
        <dbReference type="EMBL" id="MDV2887699.1"/>
    </source>
</evidence>
<name>A0AAJ2U3F4_ALKPS</name>
<dbReference type="RefSeq" id="WP_323467885.1">
    <property type="nucleotide sequence ID" value="NZ_JAWJAY010000354.1"/>
</dbReference>
<evidence type="ECO:0000259" key="2">
    <source>
        <dbReference type="Pfam" id="PF00171"/>
    </source>
</evidence>
<proteinExistence type="predicted"/>
<dbReference type="PANTHER" id="PTHR43866:SF4">
    <property type="entry name" value="MALONATE-SEMIALDEHYDE DEHYDROGENASE"/>
    <property type="match status" value="1"/>
</dbReference>
<organism evidence="3 4">
    <name type="scientific">Alkalihalophilus pseudofirmus</name>
    <name type="common">Bacillus pseudofirmus</name>
    <dbReference type="NCBI Taxonomy" id="79885"/>
    <lineage>
        <taxon>Bacteria</taxon>
        <taxon>Bacillati</taxon>
        <taxon>Bacillota</taxon>
        <taxon>Bacilli</taxon>
        <taxon>Bacillales</taxon>
        <taxon>Bacillaceae</taxon>
        <taxon>Alkalihalophilus</taxon>
    </lineage>
</organism>
<gene>
    <name evidence="3" type="ORF">RYX45_21250</name>
</gene>
<dbReference type="Proteomes" id="UP001285636">
    <property type="component" value="Unassembled WGS sequence"/>
</dbReference>
<dbReference type="InterPro" id="IPR016162">
    <property type="entry name" value="Ald_DH_N"/>
</dbReference>
<dbReference type="Pfam" id="PF00171">
    <property type="entry name" value="Aldedh"/>
    <property type="match status" value="1"/>
</dbReference>
<evidence type="ECO:0000256" key="1">
    <source>
        <dbReference type="ARBA" id="ARBA00023002"/>
    </source>
</evidence>
<dbReference type="EMBL" id="JAWJAY010000354">
    <property type="protein sequence ID" value="MDV2887699.1"/>
    <property type="molecule type" value="Genomic_DNA"/>
</dbReference>
<dbReference type="GO" id="GO:0006210">
    <property type="term" value="P:thymine catabolic process"/>
    <property type="evidence" value="ECO:0007669"/>
    <property type="project" value="TreeGrafter"/>
</dbReference>
<dbReference type="Gene3D" id="3.40.605.10">
    <property type="entry name" value="Aldehyde Dehydrogenase, Chain A, domain 1"/>
    <property type="match status" value="1"/>
</dbReference>
<protein>
    <submittedName>
        <fullName evidence="3">Aldehyde dehydrogenase family protein</fullName>
    </submittedName>
</protein>
<dbReference type="InterPro" id="IPR010061">
    <property type="entry name" value="MeMal-semiAld_DH"/>
</dbReference>